<feature type="binding site" evidence="6">
    <location>
        <position position="111"/>
    </location>
    <ligand>
        <name>a divalent metal cation</name>
        <dbReference type="ChEBI" id="CHEBI:60240"/>
        <label>1</label>
    </ligand>
</feature>
<dbReference type="GO" id="GO:0046872">
    <property type="term" value="F:metal ion binding"/>
    <property type="evidence" value="ECO:0007669"/>
    <property type="project" value="UniProtKB-UniRule"/>
</dbReference>
<feature type="binding site" evidence="6">
    <location>
        <position position="111"/>
    </location>
    <ligand>
        <name>a divalent metal cation</name>
        <dbReference type="ChEBI" id="CHEBI:60240"/>
        <label>2</label>
        <note>catalytic</note>
    </ligand>
</feature>
<dbReference type="PROSITE" id="PS00680">
    <property type="entry name" value="MAP_1"/>
    <property type="match status" value="1"/>
</dbReference>
<feature type="binding site" evidence="6">
    <location>
        <position position="208"/>
    </location>
    <ligand>
        <name>a divalent metal cation</name>
        <dbReference type="ChEBI" id="CHEBI:60240"/>
        <label>2</label>
        <note>catalytic</note>
    </ligand>
</feature>
<gene>
    <name evidence="6 9" type="primary">map</name>
    <name evidence="9" type="ORF">IAC56_05110</name>
</gene>
<dbReference type="HAMAP" id="MF_01974">
    <property type="entry name" value="MetAP_1"/>
    <property type="match status" value="1"/>
</dbReference>
<dbReference type="CDD" id="cd01086">
    <property type="entry name" value="MetAP1"/>
    <property type="match status" value="1"/>
</dbReference>
<protein>
    <recommendedName>
        <fullName evidence="6 7">Methionine aminopeptidase</fullName>
        <shortName evidence="6">MAP</shortName>
        <shortName evidence="6">MetAP</shortName>
        <ecNumber evidence="6 7">3.4.11.18</ecNumber>
    </recommendedName>
    <alternativeName>
        <fullName evidence="6">Peptidase M</fullName>
    </alternativeName>
</protein>
<evidence type="ECO:0000256" key="1">
    <source>
        <dbReference type="ARBA" id="ARBA00002521"/>
    </source>
</evidence>
<feature type="domain" description="Peptidase M24" evidence="8">
    <location>
        <begin position="12"/>
        <end position="246"/>
    </location>
</feature>
<dbReference type="GO" id="GO:0006508">
    <property type="term" value="P:proteolysis"/>
    <property type="evidence" value="ECO:0007669"/>
    <property type="project" value="UniProtKB-KW"/>
</dbReference>
<reference evidence="9" key="1">
    <citation type="submission" date="2020-10" db="EMBL/GenBank/DDBJ databases">
        <authorList>
            <person name="Gilroy R."/>
        </authorList>
    </citation>
    <scope>NUCLEOTIDE SEQUENCE</scope>
    <source>
        <strain evidence="9">7463</strain>
    </source>
</reference>
<evidence type="ECO:0000313" key="10">
    <source>
        <dbReference type="Proteomes" id="UP000824083"/>
    </source>
</evidence>
<dbReference type="Gene3D" id="3.90.230.10">
    <property type="entry name" value="Creatinase/methionine aminopeptidase superfamily"/>
    <property type="match status" value="1"/>
</dbReference>
<keyword evidence="4 6" id="KW-0479">Metal-binding</keyword>
<dbReference type="AlphaFoldDB" id="A0A9D1LEF8"/>
<dbReference type="InterPro" id="IPR001714">
    <property type="entry name" value="Pept_M24_MAP"/>
</dbReference>
<organism evidence="9 10">
    <name type="scientific">Candidatus Aphodousia faecigallinarum</name>
    <dbReference type="NCBI Taxonomy" id="2840677"/>
    <lineage>
        <taxon>Bacteria</taxon>
        <taxon>Pseudomonadati</taxon>
        <taxon>Pseudomonadota</taxon>
        <taxon>Betaproteobacteria</taxon>
        <taxon>Burkholderiales</taxon>
        <taxon>Sutterellaceae</taxon>
        <taxon>Sutterellaceae incertae sedis</taxon>
        <taxon>Candidatus Aphodousia</taxon>
    </lineage>
</organism>
<comment type="function">
    <text evidence="1 6">Removes the N-terminal methionine from nascent proteins. The N-terminal methionine is often cleaved when the second residue in the primary sequence is small and uncharged (Met-Ala-, Cys, Gly, Pro, Ser, Thr, or Val). Requires deformylation of the N(alpha)-formylated initiator methionine before it can be hydrolyzed.</text>
</comment>
<comment type="subunit">
    <text evidence="6">Monomer.</text>
</comment>
<dbReference type="EC" id="3.4.11.18" evidence="6 7"/>
<comment type="cofactor">
    <cofactor evidence="6">
        <name>Co(2+)</name>
        <dbReference type="ChEBI" id="CHEBI:48828"/>
    </cofactor>
    <cofactor evidence="6">
        <name>Zn(2+)</name>
        <dbReference type="ChEBI" id="CHEBI:29105"/>
    </cofactor>
    <cofactor evidence="6">
        <name>Mn(2+)</name>
        <dbReference type="ChEBI" id="CHEBI:29035"/>
    </cofactor>
    <cofactor evidence="6">
        <name>Fe(2+)</name>
        <dbReference type="ChEBI" id="CHEBI:29033"/>
    </cofactor>
    <text evidence="6">Binds 2 divalent metal cations per subunit. Has a high-affinity and a low affinity metal-binding site. The true nature of the physiological cofactor is under debate. The enzyme is active with cobalt, zinc, manganese or divalent iron ions. Most likely, methionine aminopeptidases function as mononuclear Fe(2+)-metalloproteases under physiological conditions, and the catalytically relevant metal-binding site has been assigned to the histidine-containing high-affinity site.</text>
</comment>
<dbReference type="InterPro" id="IPR000994">
    <property type="entry name" value="Pept_M24"/>
</dbReference>
<evidence type="ECO:0000256" key="2">
    <source>
        <dbReference type="ARBA" id="ARBA00022438"/>
    </source>
</evidence>
<feature type="binding site" evidence="6">
    <location>
        <position position="100"/>
    </location>
    <ligand>
        <name>a divalent metal cation</name>
        <dbReference type="ChEBI" id="CHEBI:60240"/>
        <label>1</label>
    </ligand>
</feature>
<evidence type="ECO:0000256" key="7">
    <source>
        <dbReference type="RuleBase" id="RU003653"/>
    </source>
</evidence>
<feature type="binding site" evidence="6">
    <location>
        <position position="83"/>
    </location>
    <ligand>
        <name>substrate</name>
    </ligand>
</feature>
<dbReference type="NCBIfam" id="TIGR00500">
    <property type="entry name" value="met_pdase_I"/>
    <property type="match status" value="1"/>
</dbReference>
<proteinExistence type="inferred from homology"/>
<comment type="catalytic activity">
    <reaction evidence="6 7">
        <text>Release of N-terminal amino acids, preferentially methionine, from peptides and arylamides.</text>
        <dbReference type="EC" id="3.4.11.18"/>
    </reaction>
</comment>
<dbReference type="SUPFAM" id="SSF55920">
    <property type="entry name" value="Creatinase/aminopeptidase"/>
    <property type="match status" value="1"/>
</dbReference>
<dbReference type="GO" id="GO:0005829">
    <property type="term" value="C:cytosol"/>
    <property type="evidence" value="ECO:0007669"/>
    <property type="project" value="TreeGrafter"/>
</dbReference>
<name>A0A9D1LEF8_9BURK</name>
<keyword evidence="5 6" id="KW-0378">Hydrolase</keyword>
<accession>A0A9D1LEF8</accession>
<keyword evidence="2 6" id="KW-0031">Aminopeptidase</keyword>
<dbReference type="InterPro" id="IPR002467">
    <property type="entry name" value="Pept_M24A_MAP1"/>
</dbReference>
<comment type="similarity">
    <text evidence="6">Belongs to the peptidase M24A family. Methionine aminopeptidase type 1 subfamily.</text>
</comment>
<dbReference type="PANTHER" id="PTHR43330:SF27">
    <property type="entry name" value="METHIONINE AMINOPEPTIDASE"/>
    <property type="match status" value="1"/>
</dbReference>
<dbReference type="GO" id="GO:0004239">
    <property type="term" value="F:initiator methionyl aminopeptidase activity"/>
    <property type="evidence" value="ECO:0007669"/>
    <property type="project" value="UniProtKB-UniRule"/>
</dbReference>
<dbReference type="GO" id="GO:0070006">
    <property type="term" value="F:metalloaminopeptidase activity"/>
    <property type="evidence" value="ECO:0007669"/>
    <property type="project" value="UniProtKB-UniRule"/>
</dbReference>
<feature type="binding site" evidence="6">
    <location>
        <position position="239"/>
    </location>
    <ligand>
        <name>a divalent metal cation</name>
        <dbReference type="ChEBI" id="CHEBI:60240"/>
        <label>2</label>
        <note>catalytic</note>
    </ligand>
</feature>
<sequence>MAIIIKTPEEIEGMRKACRLASEVLDFIEPFVLPGAKTIDLDNRMNDFMIEHGAKSACLGYAPKGFTPYPGSTCISVNHVVCHGIPSEKALKKGDIVNIDVTVILDGFYGDTSRMFMVGNKVSVSAKHLVEATYESMWRGIAAIAPGRPLNDVGIACEKVAHAEGLSVVHEYGGHGVGRNFHEDPFVCHYNTQDNRVIMKPGMIFTIEPMLNAGRRHISELNDGWTVVTADRSLSAQWEHTVLVTETGYEVLTLSDGYPPIPDYIKR</sequence>
<evidence type="ECO:0000256" key="3">
    <source>
        <dbReference type="ARBA" id="ARBA00022670"/>
    </source>
</evidence>
<feature type="binding site" evidence="6">
    <location>
        <position position="239"/>
    </location>
    <ligand>
        <name>a divalent metal cation</name>
        <dbReference type="ChEBI" id="CHEBI:60240"/>
        <label>1</label>
    </ligand>
</feature>
<dbReference type="Proteomes" id="UP000824083">
    <property type="component" value="Unassembled WGS sequence"/>
</dbReference>
<dbReference type="Pfam" id="PF00557">
    <property type="entry name" value="Peptidase_M24"/>
    <property type="match status" value="1"/>
</dbReference>
<comment type="caution">
    <text evidence="9">The sequence shown here is derived from an EMBL/GenBank/DDBJ whole genome shotgun (WGS) entry which is preliminary data.</text>
</comment>
<dbReference type="EMBL" id="DVMY01000082">
    <property type="protein sequence ID" value="HIU37633.1"/>
    <property type="molecule type" value="Genomic_DNA"/>
</dbReference>
<dbReference type="PANTHER" id="PTHR43330">
    <property type="entry name" value="METHIONINE AMINOPEPTIDASE"/>
    <property type="match status" value="1"/>
</dbReference>
<keyword evidence="3 6" id="KW-0645">Protease</keyword>
<dbReference type="PRINTS" id="PR00599">
    <property type="entry name" value="MAPEPTIDASE"/>
</dbReference>
<evidence type="ECO:0000256" key="5">
    <source>
        <dbReference type="ARBA" id="ARBA00022801"/>
    </source>
</evidence>
<evidence type="ECO:0000313" key="9">
    <source>
        <dbReference type="EMBL" id="HIU37633.1"/>
    </source>
</evidence>
<feature type="binding site" evidence="6">
    <location>
        <position position="175"/>
    </location>
    <ligand>
        <name>a divalent metal cation</name>
        <dbReference type="ChEBI" id="CHEBI:60240"/>
        <label>2</label>
        <note>catalytic</note>
    </ligand>
</feature>
<reference evidence="9" key="2">
    <citation type="journal article" date="2021" name="PeerJ">
        <title>Extensive microbial diversity within the chicken gut microbiome revealed by metagenomics and culture.</title>
        <authorList>
            <person name="Gilroy R."/>
            <person name="Ravi A."/>
            <person name="Getino M."/>
            <person name="Pursley I."/>
            <person name="Horton D.L."/>
            <person name="Alikhan N.F."/>
            <person name="Baker D."/>
            <person name="Gharbi K."/>
            <person name="Hall N."/>
            <person name="Watson M."/>
            <person name="Adriaenssens E.M."/>
            <person name="Foster-Nyarko E."/>
            <person name="Jarju S."/>
            <person name="Secka A."/>
            <person name="Antonio M."/>
            <person name="Oren A."/>
            <person name="Chaudhuri R.R."/>
            <person name="La Ragione R."/>
            <person name="Hildebrand F."/>
            <person name="Pallen M.J."/>
        </authorList>
    </citation>
    <scope>NUCLEOTIDE SEQUENCE</scope>
    <source>
        <strain evidence="9">7463</strain>
    </source>
</reference>
<feature type="binding site" evidence="6">
    <location>
        <position position="182"/>
    </location>
    <ligand>
        <name>substrate</name>
    </ligand>
</feature>
<dbReference type="InterPro" id="IPR036005">
    <property type="entry name" value="Creatinase/aminopeptidase-like"/>
</dbReference>
<evidence type="ECO:0000259" key="8">
    <source>
        <dbReference type="Pfam" id="PF00557"/>
    </source>
</evidence>
<evidence type="ECO:0000256" key="4">
    <source>
        <dbReference type="ARBA" id="ARBA00022723"/>
    </source>
</evidence>
<evidence type="ECO:0000256" key="6">
    <source>
        <dbReference type="HAMAP-Rule" id="MF_01974"/>
    </source>
</evidence>